<evidence type="ECO:0000256" key="1">
    <source>
        <dbReference type="ARBA" id="ARBA00004123"/>
    </source>
</evidence>
<proteinExistence type="predicted"/>
<keyword evidence="4" id="KW-0238">DNA-binding</keyword>
<keyword evidence="5" id="KW-0010">Activator</keyword>
<dbReference type="AlphaFoldDB" id="A0AAE1R7L7"/>
<keyword evidence="3" id="KW-0805">Transcription regulation</keyword>
<gene>
    <name evidence="9" type="ORF">RND71_032837</name>
</gene>
<dbReference type="GO" id="GO:0009873">
    <property type="term" value="P:ethylene-activated signaling pathway"/>
    <property type="evidence" value="ECO:0007669"/>
    <property type="project" value="InterPro"/>
</dbReference>
<organism evidence="9 10">
    <name type="scientific">Anisodus tanguticus</name>
    <dbReference type="NCBI Taxonomy" id="243964"/>
    <lineage>
        <taxon>Eukaryota</taxon>
        <taxon>Viridiplantae</taxon>
        <taxon>Streptophyta</taxon>
        <taxon>Embryophyta</taxon>
        <taxon>Tracheophyta</taxon>
        <taxon>Spermatophyta</taxon>
        <taxon>Magnoliopsida</taxon>
        <taxon>eudicotyledons</taxon>
        <taxon>Gunneridae</taxon>
        <taxon>Pentapetalae</taxon>
        <taxon>asterids</taxon>
        <taxon>lamiids</taxon>
        <taxon>Solanales</taxon>
        <taxon>Solanaceae</taxon>
        <taxon>Solanoideae</taxon>
        <taxon>Hyoscyameae</taxon>
        <taxon>Anisodus</taxon>
    </lineage>
</organism>
<reference evidence="9" key="1">
    <citation type="submission" date="2023-12" db="EMBL/GenBank/DDBJ databases">
        <title>Genome assembly of Anisodus tanguticus.</title>
        <authorList>
            <person name="Wang Y.-J."/>
        </authorList>
    </citation>
    <scope>NUCLEOTIDE SEQUENCE</scope>
    <source>
        <strain evidence="9">KB-2021</strain>
        <tissue evidence="9">Leaf</tissue>
    </source>
</reference>
<dbReference type="GO" id="GO:0003677">
    <property type="term" value="F:DNA binding"/>
    <property type="evidence" value="ECO:0007669"/>
    <property type="project" value="UniProtKB-KW"/>
</dbReference>
<dbReference type="InterPro" id="IPR016177">
    <property type="entry name" value="DNA-bd_dom_sf"/>
</dbReference>
<evidence type="ECO:0000313" key="9">
    <source>
        <dbReference type="EMBL" id="KAK4346498.1"/>
    </source>
</evidence>
<accession>A0AAE1R7L7</accession>
<dbReference type="InterPro" id="IPR036955">
    <property type="entry name" value="AP2/ERF_dom_sf"/>
</dbReference>
<dbReference type="GO" id="GO:0003700">
    <property type="term" value="F:DNA-binding transcription factor activity"/>
    <property type="evidence" value="ECO:0007669"/>
    <property type="project" value="InterPro"/>
</dbReference>
<keyword evidence="6" id="KW-0804">Transcription</keyword>
<evidence type="ECO:0000256" key="5">
    <source>
        <dbReference type="ARBA" id="ARBA00023159"/>
    </source>
</evidence>
<dbReference type="CDD" id="cd00018">
    <property type="entry name" value="AP2"/>
    <property type="match status" value="1"/>
</dbReference>
<evidence type="ECO:0000256" key="4">
    <source>
        <dbReference type="ARBA" id="ARBA00023125"/>
    </source>
</evidence>
<dbReference type="PANTHER" id="PTHR31190:SF110">
    <property type="entry name" value="OS07G0227600 PROTEIN"/>
    <property type="match status" value="1"/>
</dbReference>
<evidence type="ECO:0000313" key="10">
    <source>
        <dbReference type="Proteomes" id="UP001291623"/>
    </source>
</evidence>
<keyword evidence="10" id="KW-1185">Reference proteome</keyword>
<dbReference type="Pfam" id="PF00847">
    <property type="entry name" value="AP2"/>
    <property type="match status" value="1"/>
</dbReference>
<dbReference type="Proteomes" id="UP001291623">
    <property type="component" value="Unassembled WGS sequence"/>
</dbReference>
<dbReference type="GO" id="GO:0006952">
    <property type="term" value="P:defense response"/>
    <property type="evidence" value="ECO:0007669"/>
    <property type="project" value="UniProtKB-KW"/>
</dbReference>
<sequence>MVSALRHVVSGADGRTDGEAAQLLQEIQNASGASSTSANSMPRRSIMDIHVQPVTAATYLACHIGNSFHVKRENIELQKGTRRKRRNTKKEFRGVRQRPWGKYAAEIRNPHRARRVWLGTFVTAEEAARAYDRKAIEYRGDKAKTNFPISEYASATVTNENNLPMVAEENKELAQVQNGEVAVVADQNNINNYNIINGENNMQNGYDHNISNGESSNMQNGDDFWDTLAEDRLVKWINQGYVIL</sequence>
<dbReference type="InterPro" id="IPR044808">
    <property type="entry name" value="ERF_plant"/>
</dbReference>
<dbReference type="SMART" id="SM00380">
    <property type="entry name" value="AP2"/>
    <property type="match status" value="1"/>
</dbReference>
<evidence type="ECO:0000256" key="7">
    <source>
        <dbReference type="ARBA" id="ARBA00023242"/>
    </source>
</evidence>
<dbReference type="PRINTS" id="PR00367">
    <property type="entry name" value="ETHRSPELEMNT"/>
</dbReference>
<dbReference type="PANTHER" id="PTHR31190">
    <property type="entry name" value="DNA-BINDING DOMAIN"/>
    <property type="match status" value="1"/>
</dbReference>
<dbReference type="InterPro" id="IPR001471">
    <property type="entry name" value="AP2/ERF_dom"/>
</dbReference>
<protein>
    <recommendedName>
        <fullName evidence="8">AP2/ERF domain-containing protein</fullName>
    </recommendedName>
</protein>
<dbReference type="EMBL" id="JAVYJV010000018">
    <property type="protein sequence ID" value="KAK4346498.1"/>
    <property type="molecule type" value="Genomic_DNA"/>
</dbReference>
<dbReference type="Gene3D" id="3.30.730.10">
    <property type="entry name" value="AP2/ERF domain"/>
    <property type="match status" value="1"/>
</dbReference>
<dbReference type="SUPFAM" id="SSF54171">
    <property type="entry name" value="DNA-binding domain"/>
    <property type="match status" value="1"/>
</dbReference>
<evidence type="ECO:0000259" key="8">
    <source>
        <dbReference type="PROSITE" id="PS51032"/>
    </source>
</evidence>
<comment type="subcellular location">
    <subcellularLocation>
        <location evidence="1">Nucleus</location>
    </subcellularLocation>
</comment>
<feature type="domain" description="AP2/ERF" evidence="8">
    <location>
        <begin position="91"/>
        <end position="148"/>
    </location>
</feature>
<dbReference type="PROSITE" id="PS51032">
    <property type="entry name" value="AP2_ERF"/>
    <property type="match status" value="1"/>
</dbReference>
<evidence type="ECO:0000256" key="2">
    <source>
        <dbReference type="ARBA" id="ARBA00022821"/>
    </source>
</evidence>
<dbReference type="GO" id="GO:0005634">
    <property type="term" value="C:nucleus"/>
    <property type="evidence" value="ECO:0007669"/>
    <property type="project" value="UniProtKB-SubCell"/>
</dbReference>
<evidence type="ECO:0000256" key="3">
    <source>
        <dbReference type="ARBA" id="ARBA00023015"/>
    </source>
</evidence>
<evidence type="ECO:0000256" key="6">
    <source>
        <dbReference type="ARBA" id="ARBA00023163"/>
    </source>
</evidence>
<name>A0AAE1R7L7_9SOLA</name>
<dbReference type="FunFam" id="3.30.730.10:FF:000001">
    <property type="entry name" value="Ethylene-responsive transcription factor 2"/>
    <property type="match status" value="1"/>
</dbReference>
<comment type="caution">
    <text evidence="9">The sequence shown here is derived from an EMBL/GenBank/DDBJ whole genome shotgun (WGS) entry which is preliminary data.</text>
</comment>
<keyword evidence="7" id="KW-0539">Nucleus</keyword>
<keyword evidence="2" id="KW-0611">Plant defense</keyword>